<dbReference type="InterPro" id="IPR045295">
    <property type="entry name" value="Complex1_LYR_SDHAF1_LYRM8"/>
</dbReference>
<reference evidence="6 7" key="1">
    <citation type="submission" date="2013-03" db="EMBL/GenBank/DDBJ databases">
        <title>The Genome Sequence of Phialophora europaea CBS 101466.</title>
        <authorList>
            <consortium name="The Broad Institute Genomics Platform"/>
            <person name="Cuomo C."/>
            <person name="de Hoog S."/>
            <person name="Gorbushina A."/>
            <person name="Walker B."/>
            <person name="Young S.K."/>
            <person name="Zeng Q."/>
            <person name="Gargeya S."/>
            <person name="Fitzgerald M."/>
            <person name="Haas B."/>
            <person name="Abouelleil A."/>
            <person name="Allen A.W."/>
            <person name="Alvarado L."/>
            <person name="Arachchi H.M."/>
            <person name="Berlin A.M."/>
            <person name="Chapman S.B."/>
            <person name="Gainer-Dewar J."/>
            <person name="Goldberg J."/>
            <person name="Griggs A."/>
            <person name="Gujja S."/>
            <person name="Hansen M."/>
            <person name="Howarth C."/>
            <person name="Imamovic A."/>
            <person name="Ireland A."/>
            <person name="Larimer J."/>
            <person name="McCowan C."/>
            <person name="Murphy C."/>
            <person name="Pearson M."/>
            <person name="Poon T.W."/>
            <person name="Priest M."/>
            <person name="Roberts A."/>
            <person name="Saif S."/>
            <person name="Shea T."/>
            <person name="Sisk P."/>
            <person name="Sykes S."/>
            <person name="Wortman J."/>
            <person name="Nusbaum C."/>
            <person name="Birren B."/>
        </authorList>
    </citation>
    <scope>NUCLEOTIDE SEQUENCE [LARGE SCALE GENOMIC DNA]</scope>
    <source>
        <strain evidence="6 7">CBS 101466</strain>
    </source>
</reference>
<dbReference type="InParanoid" id="W2RSD9"/>
<dbReference type="GO" id="GO:0034553">
    <property type="term" value="P:mitochondrial respiratory chain complex II assembly"/>
    <property type="evidence" value="ECO:0007669"/>
    <property type="project" value="InterPro"/>
</dbReference>
<keyword evidence="7" id="KW-1185">Reference proteome</keyword>
<proteinExistence type="inferred from homology"/>
<dbReference type="STRING" id="1220924.W2RSD9"/>
<dbReference type="InterPro" id="IPR008011">
    <property type="entry name" value="Complex1_LYR_dom"/>
</dbReference>
<dbReference type="GO" id="GO:0005759">
    <property type="term" value="C:mitochondrial matrix"/>
    <property type="evidence" value="ECO:0007669"/>
    <property type="project" value="UniProtKB-SubCell"/>
</dbReference>
<keyword evidence="2" id="KW-0496">Mitochondrion</keyword>
<dbReference type="Proteomes" id="UP000030752">
    <property type="component" value="Unassembled WGS sequence"/>
</dbReference>
<comment type="similarity">
    <text evidence="4">Belongs to the complex I LYR family. SDHAF1 subfamily.</text>
</comment>
<evidence type="ECO:0000259" key="5">
    <source>
        <dbReference type="Pfam" id="PF05347"/>
    </source>
</evidence>
<dbReference type="Pfam" id="PF05347">
    <property type="entry name" value="Complex1_LYR"/>
    <property type="match status" value="1"/>
</dbReference>
<accession>W2RSD9</accession>
<evidence type="ECO:0000256" key="2">
    <source>
        <dbReference type="ARBA" id="ARBA00023128"/>
    </source>
</evidence>
<organism evidence="6 7">
    <name type="scientific">Cyphellophora europaea (strain CBS 101466)</name>
    <name type="common">Phialophora europaea</name>
    <dbReference type="NCBI Taxonomy" id="1220924"/>
    <lineage>
        <taxon>Eukaryota</taxon>
        <taxon>Fungi</taxon>
        <taxon>Dikarya</taxon>
        <taxon>Ascomycota</taxon>
        <taxon>Pezizomycotina</taxon>
        <taxon>Eurotiomycetes</taxon>
        <taxon>Chaetothyriomycetidae</taxon>
        <taxon>Chaetothyriales</taxon>
        <taxon>Cyphellophoraceae</taxon>
        <taxon>Cyphellophora</taxon>
    </lineage>
</organism>
<dbReference type="GeneID" id="19974039"/>
<dbReference type="CDD" id="cd20268">
    <property type="entry name" value="Complex1_LYR_SDHAF1_LYRM8"/>
    <property type="match status" value="1"/>
</dbReference>
<dbReference type="eggNOG" id="KOG4620">
    <property type="taxonomic scope" value="Eukaryota"/>
</dbReference>
<dbReference type="RefSeq" id="XP_008719252.1">
    <property type="nucleotide sequence ID" value="XM_008721030.1"/>
</dbReference>
<dbReference type="PANTHER" id="PTHR13675">
    <property type="entry name" value="LYR MOTIF-CONTAINING PROTEIN 2"/>
    <property type="match status" value="1"/>
</dbReference>
<dbReference type="VEuPathDB" id="FungiDB:HMPREF1541_06700"/>
<evidence type="ECO:0000256" key="3">
    <source>
        <dbReference type="ARBA" id="ARBA00023186"/>
    </source>
</evidence>
<evidence type="ECO:0000256" key="4">
    <source>
        <dbReference type="ARBA" id="ARBA00025715"/>
    </source>
</evidence>
<dbReference type="EMBL" id="KB822722">
    <property type="protein sequence ID" value="ETN38663.1"/>
    <property type="molecule type" value="Genomic_DNA"/>
</dbReference>
<protein>
    <recommendedName>
        <fullName evidence="5">Complex 1 LYR protein domain-containing protein</fullName>
    </recommendedName>
</protein>
<dbReference type="AlphaFoldDB" id="W2RSD9"/>
<feature type="domain" description="Complex 1 LYR protein" evidence="5">
    <location>
        <begin position="10"/>
        <end position="68"/>
    </location>
</feature>
<dbReference type="FunCoup" id="W2RSD9">
    <property type="interactions" value="83"/>
</dbReference>
<dbReference type="HOGENOM" id="CLU_154777_1_1_1"/>
<comment type="subcellular location">
    <subcellularLocation>
        <location evidence="1">Mitochondrion matrix</location>
    </subcellularLocation>
</comment>
<gene>
    <name evidence="6" type="ORF">HMPREF1541_06700</name>
</gene>
<dbReference type="OrthoDB" id="273010at2759"/>
<dbReference type="PANTHER" id="PTHR13675:SF1">
    <property type="entry name" value="SUCCINATE DEHYDROGENASE ASSEMBLY FACTOR 1, MITOCHONDRIAL"/>
    <property type="match status" value="1"/>
</dbReference>
<evidence type="ECO:0000313" key="6">
    <source>
        <dbReference type="EMBL" id="ETN38663.1"/>
    </source>
</evidence>
<keyword evidence="3" id="KW-0143">Chaperone</keyword>
<evidence type="ECO:0000256" key="1">
    <source>
        <dbReference type="ARBA" id="ARBA00004305"/>
    </source>
</evidence>
<sequence>MVARLSGLQREVLKLYRRCLREANKKPEHSRANFKAAARREFRKASSIDRKDFSAVETLLRMGHRKLELYSAPGVTDIH</sequence>
<evidence type="ECO:0000313" key="7">
    <source>
        <dbReference type="Proteomes" id="UP000030752"/>
    </source>
</evidence>
<name>W2RSD9_CYPE1</name>